<feature type="binding site" evidence="9">
    <location>
        <position position="192"/>
    </location>
    <ligand>
        <name>alpha-D-glucose 1-phosphate</name>
        <dbReference type="ChEBI" id="CHEBI:58601"/>
    </ligand>
</feature>
<comment type="caution">
    <text evidence="9">Lacks conserved residue(s) required for the propagation of feature annotation.</text>
</comment>
<feature type="binding site" evidence="9">
    <location>
        <begin position="181"/>
        <end position="182"/>
    </location>
    <ligand>
        <name>alpha-D-glucose 1-phosphate</name>
        <dbReference type="ChEBI" id="CHEBI:58601"/>
    </ligand>
</feature>
<evidence type="ECO:0000256" key="2">
    <source>
        <dbReference type="ARBA" id="ARBA00022600"/>
    </source>
</evidence>
<evidence type="ECO:0000259" key="11">
    <source>
        <dbReference type="Pfam" id="PF24894"/>
    </source>
</evidence>
<keyword evidence="3 9" id="KW-0808">Transferase</keyword>
<dbReference type="GO" id="GO:0008878">
    <property type="term" value="F:glucose-1-phosphate adenylyltransferase activity"/>
    <property type="evidence" value="ECO:0007669"/>
    <property type="project" value="UniProtKB-UniRule"/>
</dbReference>
<dbReference type="Pfam" id="PF00483">
    <property type="entry name" value="NTP_transferase"/>
    <property type="match status" value="1"/>
</dbReference>
<keyword evidence="13" id="KW-1185">Reference proteome</keyword>
<evidence type="ECO:0000256" key="8">
    <source>
        <dbReference type="ARBA" id="ARBA00023277"/>
    </source>
</evidence>
<evidence type="ECO:0000313" key="13">
    <source>
        <dbReference type="Proteomes" id="UP001286174"/>
    </source>
</evidence>
<dbReference type="PANTHER" id="PTHR43523:SF2">
    <property type="entry name" value="GLUCOSE-1-PHOSPHATE ADENYLYLTRANSFERASE"/>
    <property type="match status" value="1"/>
</dbReference>
<dbReference type="CDD" id="cd04651">
    <property type="entry name" value="LbH_G1P_AT_C"/>
    <property type="match status" value="1"/>
</dbReference>
<dbReference type="InterPro" id="IPR056818">
    <property type="entry name" value="GlmU/GlgC-like_hexapep"/>
</dbReference>
<dbReference type="NCBIfam" id="NF003670">
    <property type="entry name" value="PRK05293.1"/>
    <property type="match status" value="1"/>
</dbReference>
<keyword evidence="5 9" id="KW-0547">Nucleotide-binding</keyword>
<dbReference type="InterPro" id="IPR029044">
    <property type="entry name" value="Nucleotide-diphossugar_trans"/>
</dbReference>
<organism evidence="12 13">
    <name type="scientific">Grylomicrobium aquisgranensis</name>
    <dbReference type="NCBI Taxonomy" id="2926318"/>
    <lineage>
        <taxon>Bacteria</taxon>
        <taxon>Bacillati</taxon>
        <taxon>Bacillota</taxon>
        <taxon>Erysipelotrichia</taxon>
        <taxon>Erysipelotrichales</taxon>
        <taxon>Erysipelotrichaceae</taxon>
        <taxon>Grylomicrobium</taxon>
    </lineage>
</organism>
<evidence type="ECO:0000256" key="1">
    <source>
        <dbReference type="ARBA" id="ARBA00010443"/>
    </source>
</evidence>
<keyword evidence="7 9" id="KW-0320">Glycogen biosynthesis</keyword>
<comment type="subunit">
    <text evidence="9">Homotetramer.</text>
</comment>
<dbReference type="Proteomes" id="UP001286174">
    <property type="component" value="Unassembled WGS sequence"/>
</dbReference>
<comment type="caution">
    <text evidence="12">The sequence shown here is derived from an EMBL/GenBank/DDBJ whole genome shotgun (WGS) entry which is preliminary data.</text>
</comment>
<evidence type="ECO:0000256" key="4">
    <source>
        <dbReference type="ARBA" id="ARBA00022695"/>
    </source>
</evidence>
<dbReference type="InterPro" id="IPR005835">
    <property type="entry name" value="NTP_transferase_dom"/>
</dbReference>
<evidence type="ECO:0000313" key="12">
    <source>
        <dbReference type="EMBL" id="MDX8420620.1"/>
    </source>
</evidence>
<dbReference type="Pfam" id="PF24894">
    <property type="entry name" value="Hexapep_GlmU"/>
    <property type="match status" value="1"/>
</dbReference>
<dbReference type="RefSeq" id="WP_277010124.1">
    <property type="nucleotide sequence ID" value="NZ_JALBUR010000054.1"/>
</dbReference>
<reference evidence="12 13" key="1">
    <citation type="submission" date="2022-03" db="EMBL/GenBank/DDBJ databases">
        <title>Novel taxa within the pig intestine.</title>
        <authorList>
            <person name="Wylensek D."/>
            <person name="Bishof K."/>
            <person name="Afrizal A."/>
            <person name="Clavel T."/>
        </authorList>
    </citation>
    <scope>NUCLEOTIDE SEQUENCE [LARGE SCALE GENOMIC DNA]</scope>
    <source>
        <strain evidence="12 13">CLA-KB-P133</strain>
    </source>
</reference>
<dbReference type="GO" id="GO:0005524">
    <property type="term" value="F:ATP binding"/>
    <property type="evidence" value="ECO:0007669"/>
    <property type="project" value="UniProtKB-KW"/>
</dbReference>
<keyword evidence="2 9" id="KW-0321">Glycogen metabolism</keyword>
<comment type="pathway">
    <text evidence="9">Glycan biosynthesis; glycogen biosynthesis.</text>
</comment>
<dbReference type="PANTHER" id="PTHR43523">
    <property type="entry name" value="GLUCOSE-1-PHOSPHATE ADENYLYLTRANSFERASE-RELATED"/>
    <property type="match status" value="1"/>
</dbReference>
<evidence type="ECO:0000256" key="7">
    <source>
        <dbReference type="ARBA" id="ARBA00023056"/>
    </source>
</evidence>
<accession>A0AB35U511</accession>
<dbReference type="InterPro" id="IPR023049">
    <property type="entry name" value="GlgC_bac"/>
</dbReference>
<feature type="binding site" evidence="9">
    <location>
        <position position="166"/>
    </location>
    <ligand>
        <name>alpha-D-glucose 1-phosphate</name>
        <dbReference type="ChEBI" id="CHEBI:58601"/>
    </ligand>
</feature>
<evidence type="ECO:0000259" key="10">
    <source>
        <dbReference type="Pfam" id="PF00483"/>
    </source>
</evidence>
<feature type="binding site" evidence="9">
    <location>
        <position position="101"/>
    </location>
    <ligand>
        <name>alpha-D-glucose 1-phosphate</name>
        <dbReference type="ChEBI" id="CHEBI:58601"/>
    </ligand>
</feature>
<keyword evidence="6 9" id="KW-0067">ATP-binding</keyword>
<evidence type="ECO:0000256" key="6">
    <source>
        <dbReference type="ARBA" id="ARBA00022840"/>
    </source>
</evidence>
<dbReference type="GO" id="GO:0005978">
    <property type="term" value="P:glycogen biosynthetic process"/>
    <property type="evidence" value="ECO:0007669"/>
    <property type="project" value="UniProtKB-UniRule"/>
</dbReference>
<keyword evidence="8 9" id="KW-0119">Carbohydrate metabolism</keyword>
<dbReference type="InterPro" id="IPR011831">
    <property type="entry name" value="ADP-Glc_PPase"/>
</dbReference>
<dbReference type="HAMAP" id="MF_00624">
    <property type="entry name" value="GlgC"/>
    <property type="match status" value="1"/>
</dbReference>
<dbReference type="SUPFAM" id="SSF53448">
    <property type="entry name" value="Nucleotide-diphospho-sugar transferases"/>
    <property type="match status" value="1"/>
</dbReference>
<dbReference type="CDD" id="cd02508">
    <property type="entry name" value="ADP_Glucose_PP"/>
    <property type="match status" value="1"/>
</dbReference>
<dbReference type="SUPFAM" id="SSF51161">
    <property type="entry name" value="Trimeric LpxA-like enzymes"/>
    <property type="match status" value="1"/>
</dbReference>
<feature type="domain" description="Nucleotidyl transferase" evidence="10">
    <location>
        <begin position="8"/>
        <end position="262"/>
    </location>
</feature>
<feature type="domain" description="Glucose-1-phosphate adenylyltransferase/Bifunctional protein GlmU-like C-terminal hexapeptide" evidence="11">
    <location>
        <begin position="291"/>
        <end position="364"/>
    </location>
</feature>
<dbReference type="InterPro" id="IPR005836">
    <property type="entry name" value="ADP_Glu_pyroP_CS"/>
</dbReference>
<dbReference type="EC" id="2.7.7.27" evidence="9"/>
<dbReference type="InterPro" id="IPR011004">
    <property type="entry name" value="Trimer_LpxA-like_sf"/>
</dbReference>
<dbReference type="NCBIfam" id="TIGR02091">
    <property type="entry name" value="glgC"/>
    <property type="match status" value="1"/>
</dbReference>
<comment type="catalytic activity">
    <reaction evidence="9">
        <text>alpha-D-glucose 1-phosphate + ATP + H(+) = ADP-alpha-D-glucose + diphosphate</text>
        <dbReference type="Rhea" id="RHEA:12120"/>
        <dbReference type="ChEBI" id="CHEBI:15378"/>
        <dbReference type="ChEBI" id="CHEBI:30616"/>
        <dbReference type="ChEBI" id="CHEBI:33019"/>
        <dbReference type="ChEBI" id="CHEBI:57498"/>
        <dbReference type="ChEBI" id="CHEBI:58601"/>
        <dbReference type="EC" id="2.7.7.27"/>
    </reaction>
</comment>
<gene>
    <name evidence="9" type="primary">glgC</name>
    <name evidence="12" type="ORF">MOZ60_11070</name>
</gene>
<keyword evidence="4 9" id="KW-0548">Nucleotidyltransferase</keyword>
<evidence type="ECO:0000256" key="9">
    <source>
        <dbReference type="HAMAP-Rule" id="MF_00624"/>
    </source>
</evidence>
<comment type="function">
    <text evidence="9">Involved in the biosynthesis of ADP-glucose, a building block required for the elongation reactions to produce glycogen. Catalyzes the reaction between ATP and alpha-D-glucose 1-phosphate (G1P) to produce pyrophosphate and ADP-Glc.</text>
</comment>
<proteinExistence type="inferred from homology"/>
<feature type="site" description="Could play a key role in the communication between the regulatory and the substrate sites" evidence="9">
    <location>
        <position position="60"/>
    </location>
</feature>
<dbReference type="PROSITE" id="PS00810">
    <property type="entry name" value="ADP_GLC_PYROPHOSPH_3"/>
    <property type="match status" value="1"/>
</dbReference>
<dbReference type="EMBL" id="JALBUR010000054">
    <property type="protein sequence ID" value="MDX8420620.1"/>
    <property type="molecule type" value="Genomic_DNA"/>
</dbReference>
<protein>
    <recommendedName>
        <fullName evidence="9">Glucose-1-phosphate adenylyltransferase</fullName>
        <ecNumber evidence="9">2.7.7.27</ecNumber>
    </recommendedName>
    <alternativeName>
        <fullName evidence="9">ADP-glucose pyrophosphorylase</fullName>
        <shortName evidence="9">ADPGlc PPase</shortName>
    </alternativeName>
    <alternativeName>
        <fullName evidence="9">ADP-glucose synthase</fullName>
    </alternativeName>
</protein>
<dbReference type="PROSITE" id="PS00808">
    <property type="entry name" value="ADP_GLC_PYROPHOSPH_1"/>
    <property type="match status" value="1"/>
</dbReference>
<comment type="similarity">
    <text evidence="1 9">Belongs to the bacterial/plant glucose-1-phosphate adenylyltransferase family.</text>
</comment>
<evidence type="ECO:0000256" key="3">
    <source>
        <dbReference type="ARBA" id="ARBA00022679"/>
    </source>
</evidence>
<dbReference type="Gene3D" id="2.160.10.10">
    <property type="entry name" value="Hexapeptide repeat proteins"/>
    <property type="match status" value="1"/>
</dbReference>
<dbReference type="Gene3D" id="3.90.550.10">
    <property type="entry name" value="Spore Coat Polysaccharide Biosynthesis Protein SpsA, Chain A"/>
    <property type="match status" value="1"/>
</dbReference>
<evidence type="ECO:0000256" key="5">
    <source>
        <dbReference type="ARBA" id="ARBA00022741"/>
    </source>
</evidence>
<name>A0AB35U511_9FIRM</name>
<dbReference type="AlphaFoldDB" id="A0AB35U511"/>
<sequence length="377" mass="41442">MRANTMAAMILAGGRGSRLLDLTKKVAKPAVHFGGKYRIIDFPLSNCANSGISTVGVLTQYESVVLNSYVAKDQFWGLDTNDGGVYVLTPRERDDKGLEVYRGTADAITANLDFLDQVAPEYVLILSGDHIYKMNYAKMLAYHQEKQADATIAVLQVSLKEATRFGIMNCDENDMVEEFEEKPAHPKSNLASMGIYIFNYKLLRKYLSADDKDPNSNHDFGKDIIPAYLKDGRRLAAYRFSGYWKDVGTVDSLWESNMDLLKKNSELDLEDPSWKIYTEDVNALPQFIGEDAVIKNAYITQGAVVLGTVRNSVVSTNCRIGKGAEVVDSVIQPGAVIGEGAKVTRCIVADNVEIAPGAVVGSADSEHISLVAKKYVE</sequence>